<dbReference type="Pfam" id="PF20684">
    <property type="entry name" value="Fung_rhodopsin"/>
    <property type="match status" value="1"/>
</dbReference>
<dbReference type="SMART" id="SM00747">
    <property type="entry name" value="CFEM"/>
    <property type="match status" value="1"/>
</dbReference>
<feature type="disulfide bond" evidence="14">
    <location>
        <begin position="60"/>
        <end position="93"/>
    </location>
</feature>
<dbReference type="Proteomes" id="UP000294847">
    <property type="component" value="Chromosome 1"/>
</dbReference>
<evidence type="ECO:0000259" key="18">
    <source>
        <dbReference type="PROSITE" id="PS52012"/>
    </source>
</evidence>
<dbReference type="EMBL" id="CP034204">
    <property type="protein sequence ID" value="QBZ54033.1"/>
    <property type="molecule type" value="Genomic_DNA"/>
</dbReference>
<feature type="transmembrane region" description="Helical" evidence="16">
    <location>
        <begin position="234"/>
        <end position="256"/>
    </location>
</feature>
<dbReference type="PANTHER" id="PTHR33048:SF47">
    <property type="entry name" value="INTEGRAL MEMBRANE PROTEIN-RELATED"/>
    <property type="match status" value="1"/>
</dbReference>
<evidence type="ECO:0000313" key="19">
    <source>
        <dbReference type="EMBL" id="QBZ54033.1"/>
    </source>
</evidence>
<evidence type="ECO:0000256" key="7">
    <source>
        <dbReference type="ARBA" id="ARBA00022692"/>
    </source>
</evidence>
<dbReference type="GO" id="GO:0005576">
    <property type="term" value="C:extracellular region"/>
    <property type="evidence" value="ECO:0007669"/>
    <property type="project" value="UniProtKB-SubCell"/>
</dbReference>
<sequence length="419" mass="46404">MQAAMPTLRHLLLLTFLSTLCQALSITDAVAQLPQCGLQCIVQGVTTSPCNDLTNSDCLCKDTSLYNQAQTCVLTNCTGPDALKTGRVQAELCQRPLRLNKLMLHAMNALHALALAVLCLRLYGRWHTLRTFGNDDWAALVVLVFYFGETVYVLLLGLTKISMLLFFLRVFPPPNFRRLTYITIGLLALSTATLCMAQILQCIPVDKVWLGWQEPGFLVNGGSSRCINVNRLTYASAGVSILFDVIILLLPLPIIIRLDATRRLRAEIVVMLSVGVLVLITSCIRMRYIAVFADSTNPTWDATDAILWSGIEISVAVICISLPAIRVLFRSFCRANTAESSPFRSPRITRRSRRFSIKSDAGAGSEQPRRKKETRPESSSSTGNRDLRVRVEDLRAEFGDDIALEMTSGPHAKAIDRIV</sequence>
<evidence type="ECO:0000256" key="8">
    <source>
        <dbReference type="ARBA" id="ARBA00022729"/>
    </source>
</evidence>
<feature type="signal peptide" evidence="17">
    <location>
        <begin position="1"/>
        <end position="23"/>
    </location>
</feature>
<evidence type="ECO:0000256" key="13">
    <source>
        <dbReference type="ARBA" id="ARBA00038359"/>
    </source>
</evidence>
<comment type="caution">
    <text evidence="14">Lacks conserved residue(s) required for the propagation of feature annotation.</text>
</comment>
<comment type="similarity">
    <text evidence="4">Belongs to the RBT5 family.</text>
</comment>
<evidence type="ECO:0000256" key="12">
    <source>
        <dbReference type="ARBA" id="ARBA00023288"/>
    </source>
</evidence>
<evidence type="ECO:0000256" key="17">
    <source>
        <dbReference type="SAM" id="SignalP"/>
    </source>
</evidence>
<keyword evidence="10 16" id="KW-0472">Membrane</keyword>
<dbReference type="Pfam" id="PF05730">
    <property type="entry name" value="CFEM"/>
    <property type="match status" value="1"/>
</dbReference>
<evidence type="ECO:0000256" key="6">
    <source>
        <dbReference type="ARBA" id="ARBA00022622"/>
    </source>
</evidence>
<evidence type="ECO:0000256" key="14">
    <source>
        <dbReference type="PROSITE-ProRule" id="PRU01356"/>
    </source>
</evidence>
<dbReference type="GO" id="GO:0098552">
    <property type="term" value="C:side of membrane"/>
    <property type="evidence" value="ECO:0007669"/>
    <property type="project" value="UniProtKB-KW"/>
</dbReference>
<organism evidence="19 20">
    <name type="scientific">Pyricularia oryzae</name>
    <name type="common">Rice blast fungus</name>
    <name type="synonym">Magnaporthe oryzae</name>
    <dbReference type="NCBI Taxonomy" id="318829"/>
    <lineage>
        <taxon>Eukaryota</taxon>
        <taxon>Fungi</taxon>
        <taxon>Dikarya</taxon>
        <taxon>Ascomycota</taxon>
        <taxon>Pezizomycotina</taxon>
        <taxon>Sordariomycetes</taxon>
        <taxon>Sordariomycetidae</taxon>
        <taxon>Magnaporthales</taxon>
        <taxon>Pyriculariaceae</taxon>
        <taxon>Pyricularia</taxon>
    </lineage>
</organism>
<comment type="subcellular location">
    <subcellularLocation>
        <location evidence="2">Membrane</location>
        <topology evidence="2">Lipid-anchor</topology>
        <topology evidence="2">GPI-anchor</topology>
    </subcellularLocation>
    <subcellularLocation>
        <location evidence="1">Membrane</location>
        <topology evidence="1">Multi-pass membrane protein</topology>
    </subcellularLocation>
    <subcellularLocation>
        <location evidence="3">Secreted</location>
    </subcellularLocation>
</comment>
<evidence type="ECO:0000256" key="16">
    <source>
        <dbReference type="SAM" id="Phobius"/>
    </source>
</evidence>
<feature type="transmembrane region" description="Helical" evidence="16">
    <location>
        <begin position="137"/>
        <end position="158"/>
    </location>
</feature>
<keyword evidence="11 14" id="KW-1015">Disulfide bond</keyword>
<proteinExistence type="inferred from homology"/>
<accession>A0A4P7MVP6</accession>
<reference evidence="19 20" key="1">
    <citation type="journal article" date="2019" name="Mol. Biol. Evol.">
        <title>Blast fungal genomes show frequent chromosomal changes, gene gains and losses, and effector gene turnover.</title>
        <authorList>
            <person name="Gomez Luciano L.B."/>
            <person name="Jason Tsai I."/>
            <person name="Chuma I."/>
            <person name="Tosa Y."/>
            <person name="Chen Y.H."/>
            <person name="Li J.Y."/>
            <person name="Li M.Y."/>
            <person name="Jade Lu M.Y."/>
            <person name="Nakayashiki H."/>
            <person name="Li W.H."/>
        </authorList>
    </citation>
    <scope>NUCLEOTIDE SEQUENCE [LARGE SCALE GENOMIC DNA]</scope>
    <source>
        <strain evidence="19">MZ5-1-6</strain>
    </source>
</reference>
<evidence type="ECO:0000256" key="4">
    <source>
        <dbReference type="ARBA" id="ARBA00010031"/>
    </source>
</evidence>
<feature type="transmembrane region" description="Helical" evidence="16">
    <location>
        <begin position="268"/>
        <end position="293"/>
    </location>
</feature>
<keyword evidence="6" id="KW-0336">GPI-anchor</keyword>
<evidence type="ECO:0000256" key="9">
    <source>
        <dbReference type="ARBA" id="ARBA00022989"/>
    </source>
</evidence>
<evidence type="ECO:0000256" key="2">
    <source>
        <dbReference type="ARBA" id="ARBA00004589"/>
    </source>
</evidence>
<feature type="region of interest" description="Disordered" evidence="15">
    <location>
        <begin position="359"/>
        <end position="386"/>
    </location>
</feature>
<evidence type="ECO:0000256" key="11">
    <source>
        <dbReference type="ARBA" id="ARBA00023157"/>
    </source>
</evidence>
<name>A0A4P7MVP6_PYROR</name>
<dbReference type="AlphaFoldDB" id="A0A4P7MVP6"/>
<feature type="domain" description="CFEM" evidence="18">
    <location>
        <begin position="8"/>
        <end position="117"/>
    </location>
</feature>
<evidence type="ECO:0000313" key="20">
    <source>
        <dbReference type="Proteomes" id="UP000294847"/>
    </source>
</evidence>
<dbReference type="InterPro" id="IPR008427">
    <property type="entry name" value="Extracellular_membr_CFEM_dom"/>
</dbReference>
<evidence type="ECO:0000256" key="10">
    <source>
        <dbReference type="ARBA" id="ARBA00023136"/>
    </source>
</evidence>
<gene>
    <name evidence="19" type="ORF">PoMZ_09724</name>
</gene>
<keyword evidence="6" id="KW-0325">Glycoprotein</keyword>
<dbReference type="InterPro" id="IPR052337">
    <property type="entry name" value="SAT4-like"/>
</dbReference>
<feature type="transmembrane region" description="Helical" evidence="16">
    <location>
        <begin position="179"/>
        <end position="200"/>
    </location>
</feature>
<comment type="similarity">
    <text evidence="13">Belongs to the SAT4 family.</text>
</comment>
<dbReference type="PANTHER" id="PTHR33048">
    <property type="entry name" value="PTH11-LIKE INTEGRAL MEMBRANE PROTEIN (AFU_ORTHOLOGUE AFUA_5G11245)"/>
    <property type="match status" value="1"/>
</dbReference>
<feature type="transmembrane region" description="Helical" evidence="16">
    <location>
        <begin position="305"/>
        <end position="329"/>
    </location>
</feature>
<evidence type="ECO:0000256" key="15">
    <source>
        <dbReference type="SAM" id="MobiDB-lite"/>
    </source>
</evidence>
<keyword evidence="5" id="KW-0964">Secreted</keyword>
<dbReference type="PROSITE" id="PS52012">
    <property type="entry name" value="CFEM"/>
    <property type="match status" value="1"/>
</dbReference>
<feature type="chain" id="PRO_5020290950" description="CFEM domain-containing protein" evidence="17">
    <location>
        <begin position="24"/>
        <end position="419"/>
    </location>
</feature>
<evidence type="ECO:0000256" key="5">
    <source>
        <dbReference type="ARBA" id="ARBA00022525"/>
    </source>
</evidence>
<evidence type="ECO:0000256" key="1">
    <source>
        <dbReference type="ARBA" id="ARBA00004141"/>
    </source>
</evidence>
<keyword evidence="8 17" id="KW-0732">Signal</keyword>
<evidence type="ECO:0000256" key="3">
    <source>
        <dbReference type="ARBA" id="ARBA00004613"/>
    </source>
</evidence>
<keyword evidence="12" id="KW-0449">Lipoprotein</keyword>
<keyword evidence="7 16" id="KW-0812">Transmembrane</keyword>
<protein>
    <recommendedName>
        <fullName evidence="18">CFEM domain-containing protein</fullName>
    </recommendedName>
</protein>
<dbReference type="InterPro" id="IPR049326">
    <property type="entry name" value="Rhodopsin_dom_fungi"/>
</dbReference>
<keyword evidence="9 16" id="KW-1133">Transmembrane helix</keyword>